<dbReference type="EMBL" id="HM487087">
    <property type="protein sequence ID" value="ADJ57920.1"/>
    <property type="molecule type" value="mRNA"/>
</dbReference>
<comment type="subcellular location">
    <subcellularLocation>
        <location evidence="1">Nucleus</location>
    </subcellularLocation>
</comment>
<dbReference type="ExpressionAtlas" id="D9MWU0">
    <property type="expression patterns" value="baseline and differential"/>
</dbReference>
<dbReference type="InterPro" id="IPR002487">
    <property type="entry name" value="TF_Kbox"/>
</dbReference>
<evidence type="ECO:0000259" key="6">
    <source>
        <dbReference type="PROSITE" id="PS50066"/>
    </source>
</evidence>
<keyword evidence="2" id="KW-0805">Transcription regulation</keyword>
<dbReference type="SUPFAM" id="SSF55455">
    <property type="entry name" value="SRF-like"/>
    <property type="match status" value="1"/>
</dbReference>
<dbReference type="CDD" id="cd00265">
    <property type="entry name" value="MADS_MEF2_like"/>
    <property type="match status" value="1"/>
</dbReference>
<feature type="domain" description="MADS-box" evidence="6">
    <location>
        <begin position="1"/>
        <end position="61"/>
    </location>
</feature>
<dbReference type="InterPro" id="IPR033896">
    <property type="entry name" value="MEF2-like_N"/>
</dbReference>
<keyword evidence="5" id="KW-0539">Nucleus</keyword>
<name>D9MWU0_ARATH</name>
<dbReference type="GO" id="GO:0003700">
    <property type="term" value="F:DNA-binding transcription factor activity"/>
    <property type="evidence" value="ECO:0007669"/>
    <property type="project" value="InterPro"/>
</dbReference>
<dbReference type="Pfam" id="PF00319">
    <property type="entry name" value="SRF-TF"/>
    <property type="match status" value="1"/>
</dbReference>
<dbReference type="PROSITE" id="PS00350">
    <property type="entry name" value="MADS_BOX_1"/>
    <property type="match status" value="1"/>
</dbReference>
<sequence length="253" mass="28701">MGRKKVEIKRIENKSSRQVTFSKRRNGLIEKARQLSILCESSIAVLVVSGSGKLYKSASGDNMSKIIDRYEIHHADELEALDLAEKTRNYLPLKELLEIVQSKLEESNVDNASVDTLISLEEQLETALSVTRARKTELMMGEVKSLQKTDLAEKIRNYLPHKELLEIVQSVDSLISMEEQLETALSVIRAKKTELMMEDMKSLQEREKLLIEENQILASQVGKKTFLVIEGDRGMSWENGSGNKVRETLPLLK</sequence>
<accession>D9MWU0</accession>
<evidence type="ECO:0000256" key="2">
    <source>
        <dbReference type="ARBA" id="ARBA00023015"/>
    </source>
</evidence>
<evidence type="ECO:0000256" key="5">
    <source>
        <dbReference type="ARBA" id="ARBA00023242"/>
    </source>
</evidence>
<evidence type="ECO:0000313" key="8">
    <source>
        <dbReference type="EMBL" id="ADJ57920.1"/>
    </source>
</evidence>
<dbReference type="PRINTS" id="PR00404">
    <property type="entry name" value="MADSDOMAIN"/>
</dbReference>
<dbReference type="SMART" id="SM00432">
    <property type="entry name" value="MADS"/>
    <property type="match status" value="1"/>
</dbReference>
<dbReference type="GO" id="GO:0009909">
    <property type="term" value="P:regulation of flower development"/>
    <property type="evidence" value="ECO:0007669"/>
    <property type="project" value="UniProtKB-ARBA"/>
</dbReference>
<dbReference type="AlphaFoldDB" id="D9MWU0"/>
<dbReference type="InterPro" id="IPR036879">
    <property type="entry name" value="TF_MADSbox_sf"/>
</dbReference>
<gene>
    <name evidence="8" type="primary">MAF2</name>
</gene>
<dbReference type="PANTHER" id="PTHR48019">
    <property type="entry name" value="SERUM RESPONSE FACTOR HOMOLOG"/>
    <property type="match status" value="1"/>
</dbReference>
<evidence type="ECO:0000256" key="3">
    <source>
        <dbReference type="ARBA" id="ARBA00023125"/>
    </source>
</evidence>
<organism evidence="8">
    <name type="scientific">Arabidopsis thaliana</name>
    <name type="common">Mouse-ear cress</name>
    <dbReference type="NCBI Taxonomy" id="3702"/>
    <lineage>
        <taxon>Eukaryota</taxon>
        <taxon>Viridiplantae</taxon>
        <taxon>Streptophyta</taxon>
        <taxon>Embryophyta</taxon>
        <taxon>Tracheophyta</taxon>
        <taxon>Spermatophyta</taxon>
        <taxon>Magnoliopsida</taxon>
        <taxon>eudicotyledons</taxon>
        <taxon>Gunneridae</taxon>
        <taxon>Pentapetalae</taxon>
        <taxon>rosids</taxon>
        <taxon>malvids</taxon>
        <taxon>Brassicales</taxon>
        <taxon>Brassicaceae</taxon>
        <taxon>Camelineae</taxon>
        <taxon>Arabidopsis</taxon>
    </lineage>
</organism>
<dbReference type="GO" id="GO:0000977">
    <property type="term" value="F:RNA polymerase II transcription regulatory region sequence-specific DNA binding"/>
    <property type="evidence" value="ECO:0007669"/>
    <property type="project" value="InterPro"/>
</dbReference>
<dbReference type="GO" id="GO:0046983">
    <property type="term" value="F:protein dimerization activity"/>
    <property type="evidence" value="ECO:0007669"/>
    <property type="project" value="InterPro"/>
</dbReference>
<evidence type="ECO:0000256" key="1">
    <source>
        <dbReference type="ARBA" id="ARBA00004123"/>
    </source>
</evidence>
<proteinExistence type="evidence at transcript level"/>
<evidence type="ECO:0000256" key="4">
    <source>
        <dbReference type="ARBA" id="ARBA00023163"/>
    </source>
</evidence>
<dbReference type="PROSITE" id="PS51297">
    <property type="entry name" value="K_BOX"/>
    <property type="match status" value="1"/>
</dbReference>
<dbReference type="InterPro" id="IPR002100">
    <property type="entry name" value="TF_MADSbox"/>
</dbReference>
<keyword evidence="4" id="KW-0804">Transcription</keyword>
<dbReference type="Gene3D" id="3.40.1810.10">
    <property type="entry name" value="Transcription factor, MADS-box"/>
    <property type="match status" value="1"/>
</dbReference>
<dbReference type="GO" id="GO:0005634">
    <property type="term" value="C:nucleus"/>
    <property type="evidence" value="ECO:0007669"/>
    <property type="project" value="UniProtKB-SubCell"/>
</dbReference>
<dbReference type="FunFam" id="3.40.1810.10:FF:000020">
    <property type="entry name" value="MADS-box protein FLOWERING LOCUS C"/>
    <property type="match status" value="1"/>
</dbReference>
<keyword evidence="3" id="KW-0238">DNA-binding</keyword>
<reference evidence="8" key="1">
    <citation type="journal article" date="2010" name="Genetics">
        <title>Natural diversity in flowering responses of Arabidopsis thaliana caused by variation in a tandem gene array.</title>
        <authorList>
            <person name="Rosloski S.M."/>
            <person name="Jali S.S."/>
            <person name="Balasubramanian S."/>
            <person name="Weigel D."/>
            <person name="Grbic V."/>
        </authorList>
    </citation>
    <scope>NUCLEOTIDE SEQUENCE</scope>
</reference>
<evidence type="ECO:0000259" key="7">
    <source>
        <dbReference type="PROSITE" id="PS51297"/>
    </source>
</evidence>
<protein>
    <submittedName>
        <fullName evidence="8">MADS affecting flowering 2 variant 3</fullName>
    </submittedName>
</protein>
<dbReference type="PROSITE" id="PS50066">
    <property type="entry name" value="MADS_BOX_2"/>
    <property type="match status" value="1"/>
</dbReference>
<feature type="domain" description="K-box" evidence="7">
    <location>
        <begin position="134"/>
        <end position="227"/>
    </location>
</feature>
<dbReference type="Pfam" id="PF01486">
    <property type="entry name" value="K-box"/>
    <property type="match status" value="2"/>
</dbReference>
<dbReference type="InterPro" id="IPR050142">
    <property type="entry name" value="MADS-box/MEF2_TF"/>
</dbReference>
<dbReference type="GO" id="GO:0045944">
    <property type="term" value="P:positive regulation of transcription by RNA polymerase II"/>
    <property type="evidence" value="ECO:0007669"/>
    <property type="project" value="InterPro"/>
</dbReference>